<dbReference type="InterPro" id="IPR023827">
    <property type="entry name" value="Peptidase_S8_Asp-AS"/>
</dbReference>
<dbReference type="InterPro" id="IPR050131">
    <property type="entry name" value="Peptidase_S8_subtilisin-like"/>
</dbReference>
<reference evidence="9" key="2">
    <citation type="submission" date="2013-11" db="EMBL/GenBank/DDBJ databases">
        <title>Draft genome sequence of Anaerostipes caccae (DSM 14662).</title>
        <authorList>
            <person name="Sudarsanam P."/>
            <person name="Ley R."/>
            <person name="Guruge J."/>
            <person name="Turnbaugh P.J."/>
            <person name="Mahowald M."/>
            <person name="Liep D."/>
            <person name="Gordon J."/>
        </authorList>
    </citation>
    <scope>NUCLEOTIDE SEQUENCE</scope>
    <source>
        <strain evidence="9">DSM 14662</strain>
    </source>
</reference>
<dbReference type="EMBL" id="ABAX03000012">
    <property type="protein sequence ID" value="EDR97646.1"/>
    <property type="molecule type" value="Genomic_DNA"/>
</dbReference>
<dbReference type="InterPro" id="IPR000209">
    <property type="entry name" value="Peptidase_S8/S53_dom"/>
</dbReference>
<evidence type="ECO:0000256" key="1">
    <source>
        <dbReference type="ARBA" id="ARBA00011073"/>
    </source>
</evidence>
<feature type="active site" description="Charge relay system" evidence="5 6">
    <location>
        <position position="51"/>
    </location>
</feature>
<dbReference type="PROSITE" id="PS00137">
    <property type="entry name" value="SUBTILASE_HIS"/>
    <property type="match status" value="1"/>
</dbReference>
<dbReference type="PROSITE" id="PS00138">
    <property type="entry name" value="SUBTILASE_SER"/>
    <property type="match status" value="1"/>
</dbReference>
<dbReference type="STRING" id="411490.ANACAC_01267"/>
<evidence type="ECO:0000256" key="2">
    <source>
        <dbReference type="ARBA" id="ARBA00022670"/>
    </source>
</evidence>
<organism evidence="9 10">
    <name type="scientific">Anaerostipes caccae (strain DSM 14662 / CCUG 47493 / JCM 13470 / NCIMB 13811 / L1-92)</name>
    <dbReference type="NCBI Taxonomy" id="411490"/>
    <lineage>
        <taxon>Bacteria</taxon>
        <taxon>Bacillati</taxon>
        <taxon>Bacillota</taxon>
        <taxon>Clostridia</taxon>
        <taxon>Lachnospirales</taxon>
        <taxon>Lachnospiraceae</taxon>
        <taxon>Anaerostipes</taxon>
    </lineage>
</organism>
<dbReference type="PROSITE" id="PS51892">
    <property type="entry name" value="SUBTILASE"/>
    <property type="match status" value="1"/>
</dbReference>
<dbReference type="InterPro" id="IPR036852">
    <property type="entry name" value="Peptidase_S8/S53_dom_sf"/>
</dbReference>
<keyword evidence="3 6" id="KW-0378">Hydrolase</keyword>
<evidence type="ECO:0000313" key="10">
    <source>
        <dbReference type="Proteomes" id="UP000004935"/>
    </source>
</evidence>
<evidence type="ECO:0000256" key="7">
    <source>
        <dbReference type="RuleBase" id="RU003355"/>
    </source>
</evidence>
<dbReference type="SUPFAM" id="SSF52743">
    <property type="entry name" value="Subtilisin-like"/>
    <property type="match status" value="1"/>
</dbReference>
<keyword evidence="4 6" id="KW-0720">Serine protease</keyword>
<dbReference type="EC" id="3.4.21.-" evidence="9"/>
<feature type="active site" description="Charge relay system" evidence="5 6">
    <location>
        <position position="258"/>
    </location>
</feature>
<dbReference type="AlphaFoldDB" id="B0MCH6"/>
<dbReference type="Proteomes" id="UP000004935">
    <property type="component" value="Unassembled WGS sequence"/>
</dbReference>
<dbReference type="Pfam" id="PF00082">
    <property type="entry name" value="Peptidase_S8"/>
    <property type="match status" value="1"/>
</dbReference>
<protein>
    <submittedName>
        <fullName evidence="9">Peptidase, S8/S53 family</fullName>
        <ecNumber evidence="9">3.4.21.-</ecNumber>
    </submittedName>
</protein>
<evidence type="ECO:0000313" key="9">
    <source>
        <dbReference type="EMBL" id="EDR97646.1"/>
    </source>
</evidence>
<keyword evidence="10" id="KW-1185">Reference proteome</keyword>
<accession>B0MCH6</accession>
<dbReference type="PROSITE" id="PS00136">
    <property type="entry name" value="SUBTILASE_ASP"/>
    <property type="match status" value="1"/>
</dbReference>
<sequence length="314" mass="34317">MFWLFCDSGVFYTITLIRRQYFMKLISQIIHADIAHKHGFLGKNIGIAFLDTGIYPHKEFYPADQRIAGFIDYVHHRSYPYDDNGHGTHIAGIAASASCGIAPAAHIISLKVLDALGNGNQRTFLNGLSWIHHFHKQYGIRIVNISIGTPASGNDEAANAIVKQVNQLWDDGLVVCIASGNNGPRDHSITAPGNSRKIITVGSSDDASRPMGSQRFAKNYSSRGPTSSCVMKPDVVAPGTNIYSCGLNGGHSIKSGTSMATPAVSGAIALLLERYPYYTNKDVKMKLRYNCDKLSTPRNHQGWGQINVQKLLDL</sequence>
<dbReference type="GO" id="GO:0006508">
    <property type="term" value="P:proteolysis"/>
    <property type="evidence" value="ECO:0007669"/>
    <property type="project" value="UniProtKB-KW"/>
</dbReference>
<dbReference type="Gene3D" id="3.40.50.200">
    <property type="entry name" value="Peptidase S8/S53 domain"/>
    <property type="match status" value="1"/>
</dbReference>
<dbReference type="GO" id="GO:0004252">
    <property type="term" value="F:serine-type endopeptidase activity"/>
    <property type="evidence" value="ECO:0007669"/>
    <property type="project" value="UniProtKB-UniRule"/>
</dbReference>
<comment type="caution">
    <text evidence="9">The sequence shown here is derived from an EMBL/GenBank/DDBJ whole genome shotgun (WGS) entry which is preliminary data.</text>
</comment>
<name>B0MCH6_ANACD</name>
<evidence type="ECO:0000256" key="5">
    <source>
        <dbReference type="PIRSR" id="PIRSR615500-1"/>
    </source>
</evidence>
<feature type="domain" description="Peptidase S8/S53" evidence="8">
    <location>
        <begin position="42"/>
        <end position="304"/>
    </location>
</feature>
<evidence type="ECO:0000256" key="6">
    <source>
        <dbReference type="PROSITE-ProRule" id="PRU01240"/>
    </source>
</evidence>
<dbReference type="InterPro" id="IPR015500">
    <property type="entry name" value="Peptidase_S8_subtilisin-rel"/>
</dbReference>
<dbReference type="PRINTS" id="PR00723">
    <property type="entry name" value="SUBTILISIN"/>
</dbReference>
<comment type="similarity">
    <text evidence="1 6 7">Belongs to the peptidase S8 family.</text>
</comment>
<keyword evidence="2 6" id="KW-0645">Protease</keyword>
<feature type="active site" description="Charge relay system" evidence="5 6">
    <location>
        <position position="86"/>
    </location>
</feature>
<dbReference type="InterPro" id="IPR022398">
    <property type="entry name" value="Peptidase_S8_His-AS"/>
</dbReference>
<dbReference type="InterPro" id="IPR023828">
    <property type="entry name" value="Peptidase_S8_Ser-AS"/>
</dbReference>
<dbReference type="CDD" id="cd07487">
    <property type="entry name" value="Peptidases_S8_1"/>
    <property type="match status" value="1"/>
</dbReference>
<dbReference type="eggNOG" id="COG1404">
    <property type="taxonomic scope" value="Bacteria"/>
</dbReference>
<evidence type="ECO:0000256" key="3">
    <source>
        <dbReference type="ARBA" id="ARBA00022801"/>
    </source>
</evidence>
<reference evidence="9" key="1">
    <citation type="submission" date="2007-11" db="EMBL/GenBank/DDBJ databases">
        <authorList>
            <person name="Fulton L."/>
            <person name="Clifton S."/>
            <person name="Fulton B."/>
            <person name="Xu J."/>
            <person name="Minx P."/>
            <person name="Pepin K.H."/>
            <person name="Johnson M."/>
            <person name="Thiruvilangam P."/>
            <person name="Bhonagiri V."/>
            <person name="Nash W.E."/>
            <person name="Mardis E.R."/>
            <person name="Wilson R.K."/>
        </authorList>
    </citation>
    <scope>NUCLEOTIDE SEQUENCE [LARGE SCALE GENOMIC DNA]</scope>
    <source>
        <strain evidence="9">DSM 14662</strain>
    </source>
</reference>
<dbReference type="HOGENOM" id="CLU_011263_15_5_9"/>
<evidence type="ECO:0000259" key="8">
    <source>
        <dbReference type="Pfam" id="PF00082"/>
    </source>
</evidence>
<gene>
    <name evidence="9" type="ORF">ANACAC_01267</name>
</gene>
<evidence type="ECO:0000256" key="4">
    <source>
        <dbReference type="ARBA" id="ARBA00022825"/>
    </source>
</evidence>
<dbReference type="PANTHER" id="PTHR43806:SF11">
    <property type="entry name" value="CEREVISIN-RELATED"/>
    <property type="match status" value="1"/>
</dbReference>
<proteinExistence type="inferred from homology"/>
<dbReference type="PANTHER" id="PTHR43806">
    <property type="entry name" value="PEPTIDASE S8"/>
    <property type="match status" value="1"/>
</dbReference>